<organism evidence="2 3">
    <name type="scientific">Fundulus heteroclitus</name>
    <name type="common">Killifish</name>
    <name type="synonym">Mummichog</name>
    <dbReference type="NCBI Taxonomy" id="8078"/>
    <lineage>
        <taxon>Eukaryota</taxon>
        <taxon>Metazoa</taxon>
        <taxon>Chordata</taxon>
        <taxon>Craniata</taxon>
        <taxon>Vertebrata</taxon>
        <taxon>Euteleostomi</taxon>
        <taxon>Actinopterygii</taxon>
        <taxon>Neopterygii</taxon>
        <taxon>Teleostei</taxon>
        <taxon>Neoteleostei</taxon>
        <taxon>Acanthomorphata</taxon>
        <taxon>Ovalentaria</taxon>
        <taxon>Atherinomorphae</taxon>
        <taxon>Cyprinodontiformes</taxon>
        <taxon>Fundulidae</taxon>
        <taxon>Fundulus</taxon>
    </lineage>
</organism>
<name>A0A3Q2QNL2_FUNHE</name>
<dbReference type="SMART" id="SM00449">
    <property type="entry name" value="SPRY"/>
    <property type="match status" value="1"/>
</dbReference>
<sequence length="223" mass="25994">MFLTEHFALRLQVCWWFLESLKVEWEADPLAIRLLSCGTNSQFWSVRQTPRLLLRLILKLSFVTKLLVRVAHVTLTGDKQQLPDNPKRFTKMSSVLSSEGFKSGTHRWDVDVGDSEHWMLGVLADSVKRKGDIWSKLWVIWFIQGKYRTWSPPAAPHNLPVQKKLQKIRVRLDMDKGKLSFSGLDTDAQIHSFRQTFTEKMFPYFYTDGEVNLLPMQISVIKQ</sequence>
<dbReference type="Pfam" id="PF00622">
    <property type="entry name" value="SPRY"/>
    <property type="match status" value="1"/>
</dbReference>
<dbReference type="InterPro" id="IPR003877">
    <property type="entry name" value="SPRY_dom"/>
</dbReference>
<dbReference type="Ensembl" id="ENSFHET00000017876.1">
    <property type="protein sequence ID" value="ENSFHEP00000028352.1"/>
    <property type="gene ID" value="ENSFHEG00000012371.1"/>
</dbReference>
<dbReference type="InterPro" id="IPR001870">
    <property type="entry name" value="B30.2/SPRY"/>
</dbReference>
<dbReference type="PRINTS" id="PR01407">
    <property type="entry name" value="BUTYPHLNCDUF"/>
</dbReference>
<accession>A0A3Q2QNL2</accession>
<dbReference type="InterPro" id="IPR050143">
    <property type="entry name" value="TRIM/RBCC"/>
</dbReference>
<dbReference type="PANTHER" id="PTHR24103">
    <property type="entry name" value="E3 UBIQUITIN-PROTEIN LIGASE TRIM"/>
    <property type="match status" value="1"/>
</dbReference>
<dbReference type="Proteomes" id="UP000265000">
    <property type="component" value="Unplaced"/>
</dbReference>
<evidence type="ECO:0000313" key="2">
    <source>
        <dbReference type="Ensembl" id="ENSFHEP00000028352.1"/>
    </source>
</evidence>
<dbReference type="AlphaFoldDB" id="A0A3Q2QNL2"/>
<dbReference type="Pfam" id="PF13765">
    <property type="entry name" value="PRY"/>
    <property type="match status" value="1"/>
</dbReference>
<dbReference type="InterPro" id="IPR006574">
    <property type="entry name" value="PRY"/>
</dbReference>
<feature type="domain" description="B30.2/SPRY" evidence="1">
    <location>
        <begin position="26"/>
        <end position="223"/>
    </location>
</feature>
<protein>
    <recommendedName>
        <fullName evidence="1">B30.2/SPRY domain-containing protein</fullName>
    </recommendedName>
</protein>
<reference evidence="2" key="1">
    <citation type="submission" date="2025-08" db="UniProtKB">
        <authorList>
            <consortium name="Ensembl"/>
        </authorList>
    </citation>
    <scope>IDENTIFICATION</scope>
</reference>
<reference evidence="2" key="2">
    <citation type="submission" date="2025-09" db="UniProtKB">
        <authorList>
            <consortium name="Ensembl"/>
        </authorList>
    </citation>
    <scope>IDENTIFICATION</scope>
</reference>
<evidence type="ECO:0000259" key="1">
    <source>
        <dbReference type="PROSITE" id="PS50188"/>
    </source>
</evidence>
<dbReference type="InterPro" id="IPR003879">
    <property type="entry name" value="Butyrophylin_SPRY"/>
</dbReference>
<proteinExistence type="predicted"/>
<keyword evidence="3" id="KW-1185">Reference proteome</keyword>
<dbReference type="InterPro" id="IPR043136">
    <property type="entry name" value="B30.2/SPRY_sf"/>
</dbReference>
<dbReference type="GeneTree" id="ENSGT01030000234583"/>
<evidence type="ECO:0000313" key="3">
    <source>
        <dbReference type="Proteomes" id="UP000265000"/>
    </source>
</evidence>
<dbReference type="Gene3D" id="2.60.120.920">
    <property type="match status" value="1"/>
</dbReference>
<dbReference type="InterPro" id="IPR013320">
    <property type="entry name" value="ConA-like_dom_sf"/>
</dbReference>
<dbReference type="SUPFAM" id="SSF49899">
    <property type="entry name" value="Concanavalin A-like lectins/glucanases"/>
    <property type="match status" value="1"/>
</dbReference>
<dbReference type="PROSITE" id="PS50188">
    <property type="entry name" value="B302_SPRY"/>
    <property type="match status" value="1"/>
</dbReference>
<dbReference type="STRING" id="8078.ENSFHEP00000028352"/>